<proteinExistence type="predicted"/>
<name>A0A820VGX5_9BILA</name>
<organism evidence="2 3">
    <name type="scientific">Rotaria magnacalcarata</name>
    <dbReference type="NCBI Taxonomy" id="392030"/>
    <lineage>
        <taxon>Eukaryota</taxon>
        <taxon>Metazoa</taxon>
        <taxon>Spiralia</taxon>
        <taxon>Gnathifera</taxon>
        <taxon>Rotifera</taxon>
        <taxon>Eurotatoria</taxon>
        <taxon>Bdelloidea</taxon>
        <taxon>Philodinida</taxon>
        <taxon>Philodinidae</taxon>
        <taxon>Rotaria</taxon>
    </lineage>
</organism>
<evidence type="ECO:0000313" key="3">
    <source>
        <dbReference type="Proteomes" id="UP000663866"/>
    </source>
</evidence>
<comment type="caution">
    <text evidence="2">The sequence shown here is derived from an EMBL/GenBank/DDBJ whole genome shotgun (WGS) entry which is preliminary data.</text>
</comment>
<evidence type="ECO:0000256" key="1">
    <source>
        <dbReference type="SAM" id="SignalP"/>
    </source>
</evidence>
<dbReference type="InterPro" id="IPR011042">
    <property type="entry name" value="6-blade_b-propeller_TolB-like"/>
</dbReference>
<feature type="chain" id="PRO_5032752454" evidence="1">
    <location>
        <begin position="24"/>
        <end position="189"/>
    </location>
</feature>
<keyword evidence="3" id="KW-1185">Reference proteome</keyword>
<dbReference type="EMBL" id="CAJOBG010053390">
    <property type="protein sequence ID" value="CAF4501497.1"/>
    <property type="molecule type" value="Genomic_DNA"/>
</dbReference>
<protein>
    <submittedName>
        <fullName evidence="2">Uncharacterized protein</fullName>
    </submittedName>
</protein>
<accession>A0A820VGX5</accession>
<evidence type="ECO:0000313" key="2">
    <source>
        <dbReference type="EMBL" id="CAF4501497.1"/>
    </source>
</evidence>
<dbReference type="AlphaFoldDB" id="A0A820VGX5"/>
<sequence>MMHATSYVVLLLVALSFADRARAQVCEGALQYDRCSLNTACGCLPLSSNDNNAICAYLGISCSELNSCAIDNQTCFESNHVCVKHTRCHNQPLCYPIDMATHDMCPSMTTMTTSPSIIDDGICASAIWNKNGITVAGGNEYGSELNQLDHPYGIFVDDHANVYIADAYNSRIVKWAFGVSTGEVVVGWN</sequence>
<gene>
    <name evidence="2" type="ORF">OVN521_LOCUS40773</name>
</gene>
<keyword evidence="1" id="KW-0732">Signal</keyword>
<feature type="signal peptide" evidence="1">
    <location>
        <begin position="1"/>
        <end position="23"/>
    </location>
</feature>
<reference evidence="2" key="1">
    <citation type="submission" date="2021-02" db="EMBL/GenBank/DDBJ databases">
        <authorList>
            <person name="Nowell W R."/>
        </authorList>
    </citation>
    <scope>NUCLEOTIDE SEQUENCE</scope>
</reference>
<dbReference type="Gene3D" id="2.120.10.30">
    <property type="entry name" value="TolB, C-terminal domain"/>
    <property type="match status" value="1"/>
</dbReference>
<feature type="non-terminal residue" evidence="2">
    <location>
        <position position="189"/>
    </location>
</feature>
<dbReference type="Proteomes" id="UP000663866">
    <property type="component" value="Unassembled WGS sequence"/>
</dbReference>